<evidence type="ECO:0000313" key="2">
    <source>
        <dbReference type="EMBL" id="KPL79377.1"/>
    </source>
</evidence>
<organism evidence="2 3">
    <name type="scientific">Ornatilinea apprima</name>
    <dbReference type="NCBI Taxonomy" id="1134406"/>
    <lineage>
        <taxon>Bacteria</taxon>
        <taxon>Bacillati</taxon>
        <taxon>Chloroflexota</taxon>
        <taxon>Anaerolineae</taxon>
        <taxon>Anaerolineales</taxon>
        <taxon>Anaerolineaceae</taxon>
        <taxon>Ornatilinea</taxon>
    </lineage>
</organism>
<dbReference type="Pfam" id="PF02641">
    <property type="entry name" value="DUF190"/>
    <property type="match status" value="1"/>
</dbReference>
<dbReference type="Gene3D" id="3.30.70.120">
    <property type="match status" value="1"/>
</dbReference>
<dbReference type="EMBL" id="LGCL01000013">
    <property type="protein sequence ID" value="KPL79377.1"/>
    <property type="molecule type" value="Genomic_DNA"/>
</dbReference>
<name>A0A0P6X8X4_9CHLR</name>
<dbReference type="SUPFAM" id="SSF54913">
    <property type="entry name" value="GlnB-like"/>
    <property type="match status" value="1"/>
</dbReference>
<comment type="caution">
    <text evidence="2">The sequence shown here is derived from an EMBL/GenBank/DDBJ whole genome shotgun (WGS) entry which is preliminary data.</text>
</comment>
<dbReference type="InterPro" id="IPR011322">
    <property type="entry name" value="N-reg_PII-like_a/b"/>
</dbReference>
<gene>
    <name evidence="2" type="ORF">ADN00_02765</name>
</gene>
<dbReference type="PATRIC" id="fig|1134406.4.peg.2186"/>
<dbReference type="OrthoDB" id="9795599at2"/>
<dbReference type="STRING" id="1134406.ADN00_02765"/>
<dbReference type="InterPro" id="IPR015867">
    <property type="entry name" value="N-reg_PII/ATP_PRibTrfase_C"/>
</dbReference>
<sequence>MRLEENGYLLRIFIGEADKHEGKLLYEWLVIQARQAGLAGATVLRGIMGFGPSSRIQTSKILMLSEDMPVVVEIVDSKENLEEFLARVENAIVEGLVTLEKATVRLYRGRPRE</sequence>
<proteinExistence type="inferred from homology"/>
<evidence type="ECO:0000313" key="3">
    <source>
        <dbReference type="Proteomes" id="UP000050417"/>
    </source>
</evidence>
<dbReference type="RefSeq" id="WP_075061434.1">
    <property type="nucleotide sequence ID" value="NZ_LGCL01000013.1"/>
</dbReference>
<comment type="similarity">
    <text evidence="1">Belongs to the UPF0166 family.</text>
</comment>
<protein>
    <submittedName>
        <fullName evidence="2">Uncharacterized protein</fullName>
    </submittedName>
</protein>
<dbReference type="AlphaFoldDB" id="A0A0P6X8X4"/>
<dbReference type="PANTHER" id="PTHR35983:SF1">
    <property type="entry name" value="UPF0166 PROTEIN TM_0021"/>
    <property type="match status" value="1"/>
</dbReference>
<keyword evidence="3" id="KW-1185">Reference proteome</keyword>
<dbReference type="Proteomes" id="UP000050417">
    <property type="component" value="Unassembled WGS sequence"/>
</dbReference>
<evidence type="ECO:0000256" key="1">
    <source>
        <dbReference type="ARBA" id="ARBA00010554"/>
    </source>
</evidence>
<dbReference type="InterPro" id="IPR003793">
    <property type="entry name" value="UPF0166"/>
</dbReference>
<reference evidence="2 3" key="1">
    <citation type="submission" date="2015-07" db="EMBL/GenBank/DDBJ databases">
        <title>Genome sequence of Ornatilinea apprima DSM 23815.</title>
        <authorList>
            <person name="Hemp J."/>
            <person name="Ward L.M."/>
            <person name="Pace L.A."/>
            <person name="Fischer W.W."/>
        </authorList>
    </citation>
    <scope>NUCLEOTIDE SEQUENCE [LARGE SCALE GENOMIC DNA]</scope>
    <source>
        <strain evidence="2 3">P3M-1</strain>
    </source>
</reference>
<accession>A0A0P6X8X4</accession>
<dbReference type="PANTHER" id="PTHR35983">
    <property type="entry name" value="UPF0166 PROTEIN TM_0021"/>
    <property type="match status" value="1"/>
</dbReference>